<dbReference type="Proteomes" id="UP001642409">
    <property type="component" value="Unassembled WGS sequence"/>
</dbReference>
<evidence type="ECO:0000313" key="3">
    <source>
        <dbReference type="EMBL" id="CAI9958046.1"/>
    </source>
</evidence>
<keyword evidence="6" id="KW-1185">Reference proteome</keyword>
<dbReference type="EMBL" id="CAXDID020000344">
    <property type="protein sequence ID" value="CAL6080035.1"/>
    <property type="molecule type" value="Genomic_DNA"/>
</dbReference>
<protein>
    <submittedName>
        <fullName evidence="4">Hypothetical_protein</fullName>
    </submittedName>
</protein>
<dbReference type="EMBL" id="CATOUU010000901">
    <property type="protein sequence ID" value="CAI9958046.1"/>
    <property type="molecule type" value="Genomic_DNA"/>
</dbReference>
<reference evidence="4 6" key="2">
    <citation type="submission" date="2024-07" db="EMBL/GenBank/DDBJ databases">
        <authorList>
            <person name="Akdeniz Z."/>
        </authorList>
    </citation>
    <scope>NUCLEOTIDE SEQUENCE [LARGE SCALE GENOMIC DNA]</scope>
</reference>
<comment type="caution">
    <text evidence="3">The sequence shown here is derived from an EMBL/GenBank/DDBJ whole genome shotgun (WGS) entry which is preliminary data.</text>
</comment>
<gene>
    <name evidence="4" type="ORF">HINF_LOCUS34280</name>
    <name evidence="2" type="ORF">HINF_LOCUS37720</name>
    <name evidence="3" type="ORF">HINF_LOCUS45691</name>
    <name evidence="5" type="ORF">HINF_LOCUS59673</name>
</gene>
<evidence type="ECO:0000256" key="1">
    <source>
        <dbReference type="SAM" id="MobiDB-lite"/>
    </source>
</evidence>
<dbReference type="EMBL" id="CATOUU010000806">
    <property type="protein sequence ID" value="CAI9950075.1"/>
    <property type="molecule type" value="Genomic_DNA"/>
</dbReference>
<name>A0AA86UNB1_9EUKA</name>
<dbReference type="AlphaFoldDB" id="A0AA86UNB1"/>
<feature type="region of interest" description="Disordered" evidence="1">
    <location>
        <begin position="107"/>
        <end position="126"/>
    </location>
</feature>
<evidence type="ECO:0000313" key="5">
    <source>
        <dbReference type="EMBL" id="CAL6080035.1"/>
    </source>
</evidence>
<evidence type="ECO:0000313" key="6">
    <source>
        <dbReference type="Proteomes" id="UP001642409"/>
    </source>
</evidence>
<dbReference type="EMBL" id="CAXDID020000121">
    <property type="protein sequence ID" value="CAL6032011.1"/>
    <property type="molecule type" value="Genomic_DNA"/>
</dbReference>
<proteinExistence type="predicted"/>
<evidence type="ECO:0000313" key="2">
    <source>
        <dbReference type="EMBL" id="CAI9950075.1"/>
    </source>
</evidence>
<evidence type="ECO:0000313" key="4">
    <source>
        <dbReference type="EMBL" id="CAL6032011.1"/>
    </source>
</evidence>
<organism evidence="3">
    <name type="scientific">Hexamita inflata</name>
    <dbReference type="NCBI Taxonomy" id="28002"/>
    <lineage>
        <taxon>Eukaryota</taxon>
        <taxon>Metamonada</taxon>
        <taxon>Diplomonadida</taxon>
        <taxon>Hexamitidae</taxon>
        <taxon>Hexamitinae</taxon>
        <taxon>Hexamita</taxon>
    </lineage>
</organism>
<sequence>MQLLVKSNKESLVYPLTVQISSKDQIILINISQFNNSQCIIPIHFETIDKIKIYYKGKADYAQLNNLIQIFELQLTIKLENFTQQQYTMCSRQKAINFSLNHIAPPVKPAQSPLRTQTKVEDPAQPIIIQPEPKVEAQPEQPNVQQGQTEPAQNPELIVQPYQPLESNSKENLPSEHSKNEPTNSLLSTKSMFSDIENVFENLNLRDPLPLPNTFHFVFSQSTSNYTILFIFQDSEVYFELLNISLELTIGIYVNNVVIPVLEWPGTKTVLSAQTHQFIQLLLALGAEQNAFEPFEFFNLDSEKVNNIIKGTKLDLERIGGVEVMAEYKIIQQCSQLKYCEVDNQINDESRFGQICNKIKLDKSVFCVHSNKINYNEHINDEEDIEIIKFSNTGQTVLLNSEIPVDINTECNVGKNFTVVVCKQALNTSFDDKTPFVYKQKELFIKIMGAFTPLKPFFTEIQVKRNAKSVLKKENKSYYKIIVKQPKQILKRIEEMHCSQLNASVDYQKQIESLADQITKIMRDNLNKEILTENDIWKQLNGLFK</sequence>
<accession>A0AA86UNB1</accession>
<feature type="region of interest" description="Disordered" evidence="1">
    <location>
        <begin position="166"/>
        <end position="186"/>
    </location>
</feature>
<reference evidence="3" key="1">
    <citation type="submission" date="2023-06" db="EMBL/GenBank/DDBJ databases">
        <authorList>
            <person name="Kurt Z."/>
        </authorList>
    </citation>
    <scope>NUCLEOTIDE SEQUENCE</scope>
</reference>